<dbReference type="OrthoDB" id="276888at2759"/>
<protein>
    <submittedName>
        <fullName evidence="2">Uncharacterized protein</fullName>
    </submittedName>
</protein>
<evidence type="ECO:0000256" key="1">
    <source>
        <dbReference type="SAM" id="MobiDB-lite"/>
    </source>
</evidence>
<feature type="region of interest" description="Disordered" evidence="1">
    <location>
        <begin position="559"/>
        <end position="578"/>
    </location>
</feature>
<feature type="region of interest" description="Disordered" evidence="1">
    <location>
        <begin position="23"/>
        <end position="57"/>
    </location>
</feature>
<keyword evidence="3" id="KW-1185">Reference proteome</keyword>
<dbReference type="VEuPathDB" id="TriTrypDB:BSAL_08280"/>
<feature type="region of interest" description="Disordered" evidence="1">
    <location>
        <begin position="448"/>
        <end position="483"/>
    </location>
</feature>
<name>A0A0S4J6K1_BODSA</name>
<accession>A0A0S4J6K1</accession>
<dbReference type="Proteomes" id="UP000051952">
    <property type="component" value="Unassembled WGS sequence"/>
</dbReference>
<dbReference type="OMA" id="AFYQWCR"/>
<proteinExistence type="predicted"/>
<evidence type="ECO:0000313" key="2">
    <source>
        <dbReference type="EMBL" id="CUG87090.1"/>
    </source>
</evidence>
<organism evidence="2 3">
    <name type="scientific">Bodo saltans</name>
    <name type="common">Flagellated protozoan</name>
    <dbReference type="NCBI Taxonomy" id="75058"/>
    <lineage>
        <taxon>Eukaryota</taxon>
        <taxon>Discoba</taxon>
        <taxon>Euglenozoa</taxon>
        <taxon>Kinetoplastea</taxon>
        <taxon>Metakinetoplastina</taxon>
        <taxon>Eubodonida</taxon>
        <taxon>Bodonidae</taxon>
        <taxon>Bodo</taxon>
    </lineage>
</organism>
<dbReference type="EMBL" id="CYKH01001431">
    <property type="protein sequence ID" value="CUG87090.1"/>
    <property type="molecule type" value="Genomic_DNA"/>
</dbReference>
<gene>
    <name evidence="2" type="ORF">BSAL_08280</name>
</gene>
<feature type="compositionally biased region" description="Basic and acidic residues" evidence="1">
    <location>
        <begin position="455"/>
        <end position="464"/>
    </location>
</feature>
<sequence length="1477" mass="166770">MRQHLRRAHSASAALSFSRRLNASASSDVYQRDRRRNQPNADPDTGHQVTMLDPPDLTPHLQFGSFSLAHVPVPEISDNVRRNSDLEKDRLMKAKYGEFGPGEKPTKNEATTRRDMLQEVQDIDGLPWEVRWRKNAIPSSEELLQDMRDRFDLYIQDPIEREVDWYLHWKDRLYEMNPDRLLWPQGYTDYLDNYDASGRRRVLPSAQKWTDTSWRYLADTQYKDRMWLVEGEARKGAHAQLQSTEDMMRDEAKRQQEAAEMVLGLQSGVIDLDDDQVYQSLSGTADPKVVAETKHRLNTYSVEQNLLTEQQKASRPVDPVSGLLKSSIDTKPLPSGLTLEQGAAIVARDNLQRHMISQAGETSTRDGIEQTLGAMRAIKDSSDAAGGVPGSYALASSGVENAKRRLQLYEQQQQQQQQLIGGDKSEIALPTSNTSNVVNVISAFEASAHHHQKKKSADPPKKEGTMSSSGYITVPSRPDGSDPLMAREMYPEVPVAVNSNDAAAAQPHGRSSHNLNGDVTPSMPDWYVKQAVNTESLIQSYGLVNDPLEMQAVDARYQSKDDANRASPEATFSDEGSDGDWVADVKGEAFFPNAFDEVKNIKSTLTPELTRDFTPLPKYHEVPKTPEGDEIVVASPTAVVEAVGIDGKPLKRSEILRRERSLRNVQKAKKRAAVNNSNVGAAFDGEMMLPTLPWETDAVLDPNRGLANAEHGDLVLPIDRPSLEATWKAYRESFRLSVTNLSNKKTSHTEKQIVDIISEMAPKFRRGDVGHHPDIPEPQLEVIKITYEAHVKEFLAEYLKTNKSRPTEVKVYKQEAEQLLRQATAKAKLLGKGFVNFMEEMTIAEMESVRQSPIQKYAIILKEPKLDAILQPFKRWIEHQNAEFTDMVFANDAHMEQNLDALKKSLNDARFQAPLAVEGVSEALRAAAIDAMHHWCLGGLYRRAALFLMDEFIRHGELRFRSKAEYYFENATESYQVGYSQGHLFITMPVPGCETPYDFADSDFIGGENALVEELQGNFTRADELWINGTRKRLYPVVDETETMWYNERRGRFTNAIDISDRTLEGLNKRTHPSIHPFPDRARPFLEGAPLTQETAEHLWMRYMGEVYREHGLFMGRVGRFATARDYMEKSIGFLQLAIREAKEKLPPSWKAVLLTQAKYLGCLAEHSAVEDPSLLVRNVDELMTKLYNVFDDTREQAKTATAPTSSRSMMLHWMDGEYDLPARVALAQRIMPILADLVTQRAVQSGAKPPTNDELMRALAKRAQLGGSYEMHHEWFAATDAAAEEVVRKRILGWRAREVAGSDPYLYLTHLYFYLRVHPKSATQVDEYWSMYEPVYKHIHTRAAAASRSRGSQMINDALRRVCHILLPGEKRHHDILLQELTTLRETLTHMVPKVELDRTIAALRAHMNNPASPPYVFGSSFLNAAAIKGDALKKNQSLRVSLASKEYAETLKKIADAKSINEGNHFPQSRLIGSD</sequence>
<reference evidence="3" key="1">
    <citation type="submission" date="2015-09" db="EMBL/GenBank/DDBJ databases">
        <authorList>
            <consortium name="Pathogen Informatics"/>
        </authorList>
    </citation>
    <scope>NUCLEOTIDE SEQUENCE [LARGE SCALE GENOMIC DNA]</scope>
    <source>
        <strain evidence="3">Lake Konstanz</strain>
    </source>
</reference>
<evidence type="ECO:0000313" key="3">
    <source>
        <dbReference type="Proteomes" id="UP000051952"/>
    </source>
</evidence>